<evidence type="ECO:0000313" key="3">
    <source>
        <dbReference type="Proteomes" id="UP001237642"/>
    </source>
</evidence>
<proteinExistence type="predicted"/>
<feature type="compositionally biased region" description="Polar residues" evidence="1">
    <location>
        <begin position="95"/>
        <end position="125"/>
    </location>
</feature>
<gene>
    <name evidence="2" type="ORF">POM88_034342</name>
</gene>
<name>A0AAD8MAG5_9APIA</name>
<reference evidence="2" key="2">
    <citation type="submission" date="2023-05" db="EMBL/GenBank/DDBJ databases">
        <authorList>
            <person name="Schelkunov M.I."/>
        </authorList>
    </citation>
    <scope>NUCLEOTIDE SEQUENCE</scope>
    <source>
        <strain evidence="2">Hsosn_3</strain>
        <tissue evidence="2">Leaf</tissue>
    </source>
</reference>
<dbReference type="EMBL" id="JAUIZM010000008">
    <property type="protein sequence ID" value="KAK1368250.1"/>
    <property type="molecule type" value="Genomic_DNA"/>
</dbReference>
<evidence type="ECO:0000256" key="1">
    <source>
        <dbReference type="SAM" id="MobiDB-lite"/>
    </source>
</evidence>
<dbReference type="PANTHER" id="PTHR35998:SF1">
    <property type="entry name" value="OS02G0127900 PROTEIN"/>
    <property type="match status" value="1"/>
</dbReference>
<protein>
    <submittedName>
        <fullName evidence="2">GTPase</fullName>
    </submittedName>
</protein>
<keyword evidence="3" id="KW-1185">Reference proteome</keyword>
<feature type="region of interest" description="Disordered" evidence="1">
    <location>
        <begin position="86"/>
        <end position="139"/>
    </location>
</feature>
<dbReference type="AlphaFoldDB" id="A0AAD8MAG5"/>
<comment type="caution">
    <text evidence="2">The sequence shown here is derived from an EMBL/GenBank/DDBJ whole genome shotgun (WGS) entry which is preliminary data.</text>
</comment>
<organism evidence="2 3">
    <name type="scientific">Heracleum sosnowskyi</name>
    <dbReference type="NCBI Taxonomy" id="360622"/>
    <lineage>
        <taxon>Eukaryota</taxon>
        <taxon>Viridiplantae</taxon>
        <taxon>Streptophyta</taxon>
        <taxon>Embryophyta</taxon>
        <taxon>Tracheophyta</taxon>
        <taxon>Spermatophyta</taxon>
        <taxon>Magnoliopsida</taxon>
        <taxon>eudicotyledons</taxon>
        <taxon>Gunneridae</taxon>
        <taxon>Pentapetalae</taxon>
        <taxon>asterids</taxon>
        <taxon>campanulids</taxon>
        <taxon>Apiales</taxon>
        <taxon>Apiaceae</taxon>
        <taxon>Apioideae</taxon>
        <taxon>apioid superclade</taxon>
        <taxon>Tordylieae</taxon>
        <taxon>Tordyliinae</taxon>
        <taxon>Heracleum</taxon>
    </lineage>
</organism>
<sequence>MVLWEITLATAYFLGLKKTYKLALKMQRRVVSPKHPRTRQFLYRRTRAVFDMVIKVHKNIQERDIEVGRNVGNWILRWLDKMKPSAEIRGGQPPSIATKSNTSVRKQLPNSSHQKTPGGRSTCSVKNGDRESGRQLFSSTRTTWRKQFPSITKMMPGIPSQYRHLSIGGPQVFKPNYGSFGYEGVIRKDIMDWMVRK</sequence>
<dbReference type="Proteomes" id="UP001237642">
    <property type="component" value="Unassembled WGS sequence"/>
</dbReference>
<accession>A0AAD8MAG5</accession>
<dbReference type="PANTHER" id="PTHR35998">
    <property type="entry name" value="OS02G0127900 PROTEIN"/>
    <property type="match status" value="1"/>
</dbReference>
<reference evidence="2" key="1">
    <citation type="submission" date="2023-02" db="EMBL/GenBank/DDBJ databases">
        <title>Genome of toxic invasive species Heracleum sosnowskyi carries increased number of genes despite the absence of recent whole-genome duplications.</title>
        <authorList>
            <person name="Schelkunov M."/>
            <person name="Shtratnikova V."/>
            <person name="Makarenko M."/>
            <person name="Klepikova A."/>
            <person name="Omelchenko D."/>
            <person name="Novikova G."/>
            <person name="Obukhova E."/>
            <person name="Bogdanov V."/>
            <person name="Penin A."/>
            <person name="Logacheva M."/>
        </authorList>
    </citation>
    <scope>NUCLEOTIDE SEQUENCE</scope>
    <source>
        <strain evidence="2">Hsosn_3</strain>
        <tissue evidence="2">Leaf</tissue>
    </source>
</reference>
<evidence type="ECO:0000313" key="2">
    <source>
        <dbReference type="EMBL" id="KAK1368250.1"/>
    </source>
</evidence>